<dbReference type="GO" id="GO:0008887">
    <property type="term" value="F:glycerate kinase activity"/>
    <property type="evidence" value="ECO:0007669"/>
    <property type="project" value="InterPro"/>
</dbReference>
<comment type="similarity">
    <text evidence="1">Belongs to the glycerate kinase type-1 family.</text>
</comment>
<keyword evidence="3" id="KW-0418">Kinase</keyword>
<dbReference type="Gene3D" id="3.40.50.10350">
    <property type="entry name" value="Glycerate kinase, domain 1"/>
    <property type="match status" value="1"/>
</dbReference>
<dbReference type="Gene3D" id="3.90.1510.10">
    <property type="entry name" value="Glycerate kinase, domain 2"/>
    <property type="match status" value="1"/>
</dbReference>
<dbReference type="Pfam" id="PF02595">
    <property type="entry name" value="Gly_kinase"/>
    <property type="match status" value="1"/>
</dbReference>
<dbReference type="GO" id="GO:0031388">
    <property type="term" value="P:organic acid phosphorylation"/>
    <property type="evidence" value="ECO:0007669"/>
    <property type="project" value="InterPro"/>
</dbReference>
<dbReference type="InterPro" id="IPR018197">
    <property type="entry name" value="Glycerate_kinase_RE-like"/>
</dbReference>
<dbReference type="InterPro" id="IPR036129">
    <property type="entry name" value="Glycerate_kinase_sf"/>
</dbReference>
<feature type="non-terminal residue" evidence="4">
    <location>
        <position position="1"/>
    </location>
</feature>
<evidence type="ECO:0000256" key="2">
    <source>
        <dbReference type="ARBA" id="ARBA00022679"/>
    </source>
</evidence>
<evidence type="ECO:0000256" key="3">
    <source>
        <dbReference type="ARBA" id="ARBA00022777"/>
    </source>
</evidence>
<dbReference type="SUPFAM" id="SSF110738">
    <property type="entry name" value="Glycerate kinase I"/>
    <property type="match status" value="1"/>
</dbReference>
<accession>A0A381P924</accession>
<protein>
    <recommendedName>
        <fullName evidence="5">Glycerate kinase</fullName>
    </recommendedName>
</protein>
<reference evidence="4" key="1">
    <citation type="submission" date="2018-05" db="EMBL/GenBank/DDBJ databases">
        <authorList>
            <person name="Lanie J.A."/>
            <person name="Ng W.-L."/>
            <person name="Kazmierczak K.M."/>
            <person name="Andrzejewski T.M."/>
            <person name="Davidsen T.M."/>
            <person name="Wayne K.J."/>
            <person name="Tettelin H."/>
            <person name="Glass J.I."/>
            <person name="Rusch D."/>
            <person name="Podicherti R."/>
            <person name="Tsui H.-C.T."/>
            <person name="Winkler M.E."/>
        </authorList>
    </citation>
    <scope>NUCLEOTIDE SEQUENCE</scope>
</reference>
<dbReference type="PANTHER" id="PTHR21599:SF0">
    <property type="entry name" value="GLYCERATE KINASE"/>
    <property type="match status" value="1"/>
</dbReference>
<dbReference type="EMBL" id="UINC01000916">
    <property type="protein sequence ID" value="SUZ63455.1"/>
    <property type="molecule type" value="Genomic_DNA"/>
</dbReference>
<keyword evidence="2" id="KW-0808">Transferase</keyword>
<dbReference type="NCBIfam" id="TIGR00045">
    <property type="entry name" value="glycerate kinase"/>
    <property type="match status" value="1"/>
</dbReference>
<gene>
    <name evidence="4" type="ORF">METZ01_LOCUS16309</name>
</gene>
<evidence type="ECO:0000313" key="4">
    <source>
        <dbReference type="EMBL" id="SUZ63455.1"/>
    </source>
</evidence>
<name>A0A381P924_9ZZZZ</name>
<dbReference type="InterPro" id="IPR004381">
    <property type="entry name" value="Glycerate_kinase"/>
</dbReference>
<evidence type="ECO:0008006" key="5">
    <source>
        <dbReference type="Google" id="ProtNLM"/>
    </source>
</evidence>
<evidence type="ECO:0000256" key="1">
    <source>
        <dbReference type="ARBA" id="ARBA00006284"/>
    </source>
</evidence>
<dbReference type="PIRSF" id="PIRSF006078">
    <property type="entry name" value="GlxK"/>
    <property type="match status" value="1"/>
</dbReference>
<dbReference type="AlphaFoldDB" id="A0A381P924"/>
<organism evidence="4">
    <name type="scientific">marine metagenome</name>
    <dbReference type="NCBI Taxonomy" id="408172"/>
    <lineage>
        <taxon>unclassified sequences</taxon>
        <taxon>metagenomes</taxon>
        <taxon>ecological metagenomes</taxon>
    </lineage>
</organism>
<dbReference type="InterPro" id="IPR018193">
    <property type="entry name" value="Glyc_kinase_flavodox-like_fold"/>
</dbReference>
<sequence length="377" mass="41851">VRYLLLPDKFKGSLTSKEVIHSLKKGIVKFDPKAEFQSYIISDGGEGFVESLESLIDFKRIEIKSKDSLHNQINSYYLIDEKMNRAYIELAKSSGLVNLPNKNRNPLYTSTYGTGIEINDAIEKGVKEIFIGIGGSSTNDLGLGIFSALGVVFLNKDDDEFIPTGHNLYAISRLIISKSVKSKIKKVKWFIVNDVENILFGENGAAYTYAKQKGANESEIKELESGGNAVHQVLSNYFKKDYSKIEGAGAAGGCGYGLKLFTEGEFINGIDVLLKIIDIDSVLLEDVKYIFTGEGQIDHQTLNGKAVYSLTKRLKNFNIPILLICGNNILTKNEWSLLGVENIISLSDTGHNHSYCMKNAKQLIEETVENYLKTKDS</sequence>
<proteinExistence type="inferred from homology"/>
<dbReference type="PANTHER" id="PTHR21599">
    <property type="entry name" value="GLYCERATE KINASE"/>
    <property type="match status" value="1"/>
</dbReference>